<evidence type="ECO:0000256" key="5">
    <source>
        <dbReference type="ARBA" id="ARBA00022737"/>
    </source>
</evidence>
<gene>
    <name evidence="12" type="ORF">Golob_013854</name>
</gene>
<evidence type="ECO:0000256" key="7">
    <source>
        <dbReference type="ARBA" id="ARBA00023136"/>
    </source>
</evidence>
<dbReference type="Proteomes" id="UP000593572">
    <property type="component" value="Unassembled WGS sequence"/>
</dbReference>
<accession>A0A7J8LQR2</accession>
<dbReference type="SUPFAM" id="SSF52058">
    <property type="entry name" value="L domain-like"/>
    <property type="match status" value="1"/>
</dbReference>
<evidence type="ECO:0000256" key="10">
    <source>
        <dbReference type="SAM" id="SignalP"/>
    </source>
</evidence>
<dbReference type="InterPro" id="IPR032675">
    <property type="entry name" value="LRR_dom_sf"/>
</dbReference>
<dbReference type="Pfam" id="PF13855">
    <property type="entry name" value="LRR_8"/>
    <property type="match status" value="1"/>
</dbReference>
<dbReference type="InterPro" id="IPR001611">
    <property type="entry name" value="Leu-rich_rpt"/>
</dbReference>
<evidence type="ECO:0000313" key="12">
    <source>
        <dbReference type="EMBL" id="MBA0554769.1"/>
    </source>
</evidence>
<comment type="caution">
    <text evidence="12">The sequence shown here is derived from an EMBL/GenBank/DDBJ whole genome shotgun (WGS) entry which is preliminary data.</text>
</comment>
<keyword evidence="6" id="KW-1133">Transmembrane helix</keyword>
<keyword evidence="2" id="KW-0433">Leucine-rich repeat</keyword>
<evidence type="ECO:0000256" key="1">
    <source>
        <dbReference type="ARBA" id="ARBA00004479"/>
    </source>
</evidence>
<evidence type="ECO:0000256" key="4">
    <source>
        <dbReference type="ARBA" id="ARBA00022729"/>
    </source>
</evidence>
<dbReference type="InterPro" id="IPR013210">
    <property type="entry name" value="LRR_N_plant-typ"/>
</dbReference>
<name>A0A7J8LQR2_9ROSI</name>
<reference evidence="12 13" key="1">
    <citation type="journal article" date="2019" name="Genome Biol. Evol.">
        <title>Insights into the evolution of the New World diploid cottons (Gossypium, subgenus Houzingenia) based on genome sequencing.</title>
        <authorList>
            <person name="Grover C.E."/>
            <person name="Arick M.A. 2nd"/>
            <person name="Thrash A."/>
            <person name="Conover J.L."/>
            <person name="Sanders W.S."/>
            <person name="Peterson D.G."/>
            <person name="Frelichowski J.E."/>
            <person name="Scheffler J.A."/>
            <person name="Scheffler B.E."/>
            <person name="Wendel J.F."/>
        </authorList>
    </citation>
    <scope>NUCLEOTIDE SEQUENCE [LARGE SCALE GENOMIC DNA]</scope>
    <source>
        <strain evidence="12">157</strain>
        <tissue evidence="12">Leaf</tissue>
    </source>
</reference>
<evidence type="ECO:0000313" key="13">
    <source>
        <dbReference type="Proteomes" id="UP000593572"/>
    </source>
</evidence>
<keyword evidence="8" id="KW-0675">Receptor</keyword>
<keyword evidence="5" id="KW-0677">Repeat</keyword>
<keyword evidence="4 10" id="KW-0732">Signal</keyword>
<comment type="subcellular location">
    <subcellularLocation>
        <location evidence="1">Membrane</location>
        <topology evidence="1">Single-pass type I membrane protein</topology>
    </subcellularLocation>
</comment>
<organism evidence="12 13">
    <name type="scientific">Gossypium lobatum</name>
    <dbReference type="NCBI Taxonomy" id="34289"/>
    <lineage>
        <taxon>Eukaryota</taxon>
        <taxon>Viridiplantae</taxon>
        <taxon>Streptophyta</taxon>
        <taxon>Embryophyta</taxon>
        <taxon>Tracheophyta</taxon>
        <taxon>Spermatophyta</taxon>
        <taxon>Magnoliopsida</taxon>
        <taxon>eudicotyledons</taxon>
        <taxon>Gunneridae</taxon>
        <taxon>Pentapetalae</taxon>
        <taxon>rosids</taxon>
        <taxon>malvids</taxon>
        <taxon>Malvales</taxon>
        <taxon>Malvaceae</taxon>
        <taxon>Malvoideae</taxon>
        <taxon>Gossypium</taxon>
    </lineage>
</organism>
<protein>
    <recommendedName>
        <fullName evidence="11">Leucine-rich repeat-containing N-terminal plant-type domain-containing protein</fullName>
    </recommendedName>
</protein>
<evidence type="ECO:0000256" key="9">
    <source>
        <dbReference type="ARBA" id="ARBA00023180"/>
    </source>
</evidence>
<keyword evidence="7" id="KW-0472">Membrane</keyword>
<feature type="chain" id="PRO_5029551837" description="Leucine-rich repeat-containing N-terminal plant-type domain-containing protein" evidence="10">
    <location>
        <begin position="27"/>
        <end position="221"/>
    </location>
</feature>
<sequence length="221" mass="24909">MRGGGLHFHFHLWLVFLFALTAASFGLGIENQSVRCIAAERRALLDFKKGLTVVANHLVSWTSEEEECCNWIGVGCDNSTGHVVKLDLRRMFTTGEIGYSLLELKHLSHLDLNSNNFHKIPDFIGSLSELTYLDLSYNPLTGIIPHQLGNLSRLLYLDLVPDPFYLHSLKSDNLEWLSHLSSLKSLKIGSTNFTKATNWLQVVQSHPSLSVLHFESCDFPE</sequence>
<dbReference type="InterPro" id="IPR046956">
    <property type="entry name" value="RLP23-like"/>
</dbReference>
<dbReference type="PANTHER" id="PTHR48063">
    <property type="entry name" value="LRR RECEPTOR-LIKE KINASE"/>
    <property type="match status" value="1"/>
</dbReference>
<feature type="non-terminal residue" evidence="12">
    <location>
        <position position="221"/>
    </location>
</feature>
<dbReference type="EMBL" id="JABEZX010000004">
    <property type="protein sequence ID" value="MBA0554769.1"/>
    <property type="molecule type" value="Genomic_DNA"/>
</dbReference>
<keyword evidence="3" id="KW-0812">Transmembrane</keyword>
<proteinExistence type="predicted"/>
<feature type="domain" description="Leucine-rich repeat-containing N-terminal plant-type" evidence="11">
    <location>
        <begin position="39"/>
        <end position="77"/>
    </location>
</feature>
<feature type="signal peptide" evidence="10">
    <location>
        <begin position="1"/>
        <end position="26"/>
    </location>
</feature>
<keyword evidence="13" id="KW-1185">Reference proteome</keyword>
<dbReference type="FunFam" id="3.80.10.10:FF:000129">
    <property type="entry name" value="Leucine-rich repeat receptor-like kinase"/>
    <property type="match status" value="1"/>
</dbReference>
<evidence type="ECO:0000256" key="8">
    <source>
        <dbReference type="ARBA" id="ARBA00023170"/>
    </source>
</evidence>
<keyword evidence="9" id="KW-0325">Glycoprotein</keyword>
<dbReference type="GO" id="GO:0016020">
    <property type="term" value="C:membrane"/>
    <property type="evidence" value="ECO:0007669"/>
    <property type="project" value="UniProtKB-SubCell"/>
</dbReference>
<dbReference type="Gene3D" id="3.80.10.10">
    <property type="entry name" value="Ribonuclease Inhibitor"/>
    <property type="match status" value="1"/>
</dbReference>
<evidence type="ECO:0000256" key="3">
    <source>
        <dbReference type="ARBA" id="ARBA00022692"/>
    </source>
</evidence>
<dbReference type="Pfam" id="PF08263">
    <property type="entry name" value="LRRNT_2"/>
    <property type="match status" value="1"/>
</dbReference>
<evidence type="ECO:0000256" key="2">
    <source>
        <dbReference type="ARBA" id="ARBA00022614"/>
    </source>
</evidence>
<evidence type="ECO:0000259" key="11">
    <source>
        <dbReference type="Pfam" id="PF08263"/>
    </source>
</evidence>
<evidence type="ECO:0000256" key="6">
    <source>
        <dbReference type="ARBA" id="ARBA00022989"/>
    </source>
</evidence>
<dbReference type="PANTHER" id="PTHR48063:SF112">
    <property type="entry name" value="RECEPTOR LIKE PROTEIN 30-LIKE"/>
    <property type="match status" value="1"/>
</dbReference>
<dbReference type="AlphaFoldDB" id="A0A7J8LQR2"/>
<dbReference type="PROSITE" id="PS51450">
    <property type="entry name" value="LRR"/>
    <property type="match status" value="1"/>
</dbReference>